<dbReference type="AlphaFoldDB" id="A0A199XT84"/>
<protein>
    <submittedName>
        <fullName evidence="1">Uncharacterized protein</fullName>
    </submittedName>
</protein>
<comment type="caution">
    <text evidence="1">The sequence shown here is derived from an EMBL/GenBank/DDBJ whole genome shotgun (WGS) entry which is preliminary data.</text>
</comment>
<keyword evidence="2" id="KW-1185">Reference proteome</keyword>
<dbReference type="PATRIC" id="fig|29536.5.peg.1520"/>
<reference evidence="1 2" key="1">
    <citation type="submission" date="2016-06" db="EMBL/GenBank/DDBJ databases">
        <title>Draft genome sequence of Flavobacterium succinicans strain DD5b.</title>
        <authorList>
            <person name="Poehlein A."/>
            <person name="Daniel R."/>
            <person name="Simeonova D.D."/>
        </authorList>
    </citation>
    <scope>NUCLEOTIDE SEQUENCE [LARGE SCALE GENOMIC DNA]</scope>
    <source>
        <strain evidence="1 2">DD5b</strain>
    </source>
</reference>
<evidence type="ECO:0000313" key="2">
    <source>
        <dbReference type="Proteomes" id="UP000093807"/>
    </source>
</evidence>
<evidence type="ECO:0000313" key="1">
    <source>
        <dbReference type="EMBL" id="OAZ04451.1"/>
    </source>
</evidence>
<name>A0A199XT84_9FLAO</name>
<dbReference type="Proteomes" id="UP000093807">
    <property type="component" value="Unassembled WGS sequence"/>
</dbReference>
<sequence length="120" mass="14096">MTLPVLFLLFIVVFWFTVCRTRAHRIRIDEESIVVNRYFGIGKSETYGFNGLDGFITLFESGKLGVSENLFILRKGKRVVCISEFYHSNYGELKQILIERLINFGVKDYNIKEEWSNIFK</sequence>
<dbReference type="EMBL" id="JMTM01000035">
    <property type="protein sequence ID" value="OAZ04451.1"/>
    <property type="molecule type" value="Genomic_DNA"/>
</dbReference>
<proteinExistence type="predicted"/>
<organism evidence="1 2">
    <name type="scientific">Flavobacterium succinicans</name>
    <dbReference type="NCBI Taxonomy" id="29536"/>
    <lineage>
        <taxon>Bacteria</taxon>
        <taxon>Pseudomonadati</taxon>
        <taxon>Bacteroidota</taxon>
        <taxon>Flavobacteriia</taxon>
        <taxon>Flavobacteriales</taxon>
        <taxon>Flavobacteriaceae</taxon>
        <taxon>Flavobacterium</taxon>
    </lineage>
</organism>
<gene>
    <name evidence="1" type="ORF">FLB_14490</name>
</gene>
<accession>A0A199XT84</accession>